<dbReference type="InterPro" id="IPR012902">
    <property type="entry name" value="N_methyl_site"/>
</dbReference>
<dbReference type="PROSITE" id="PS00409">
    <property type="entry name" value="PROKAR_NTER_METHYL"/>
    <property type="match status" value="1"/>
</dbReference>
<sequence length="102" mass="11750">MRHTIKKYLKKLKSSDRRGFTLLEMIIVLFVIAVLLLLVIPNIAQQRDNIRSQGDEALLTTYETQASLFLTNEGREANSIQELVETGYLSQDQADRLNEIQR</sequence>
<evidence type="ECO:0000313" key="12">
    <source>
        <dbReference type="EMBL" id="PKZ23316.1"/>
    </source>
</evidence>
<evidence type="ECO:0000256" key="9">
    <source>
        <dbReference type="ARBA" id="ARBA00043982"/>
    </source>
</evidence>
<dbReference type="EMBL" id="PKGY01000001">
    <property type="protein sequence ID" value="PKZ23316.1"/>
    <property type="molecule type" value="Genomic_DNA"/>
</dbReference>
<organism evidence="11 13">
    <name type="scientific">Aerococcus sanguinicola</name>
    <dbReference type="NCBI Taxonomy" id="119206"/>
    <lineage>
        <taxon>Bacteria</taxon>
        <taxon>Bacillati</taxon>
        <taxon>Bacillota</taxon>
        <taxon>Bacilli</taxon>
        <taxon>Lactobacillales</taxon>
        <taxon>Aerococcaceae</taxon>
        <taxon>Aerococcus</taxon>
    </lineage>
</organism>
<evidence type="ECO:0000256" key="5">
    <source>
        <dbReference type="ARBA" id="ARBA00022692"/>
    </source>
</evidence>
<dbReference type="GO" id="GO:0009986">
    <property type="term" value="C:cell surface"/>
    <property type="evidence" value="ECO:0007669"/>
    <property type="project" value="UniProtKB-SubCell"/>
</dbReference>
<dbReference type="Proteomes" id="UP000234239">
    <property type="component" value="Unassembled WGS sequence"/>
</dbReference>
<dbReference type="AlphaFoldDB" id="A0A0X8FCL8"/>
<evidence type="ECO:0000313" key="14">
    <source>
        <dbReference type="Proteomes" id="UP000234239"/>
    </source>
</evidence>
<comment type="subcellular location">
    <subcellularLocation>
        <location evidence="1">Cell membrane</location>
        <topology evidence="1">Single-pass membrane protein</topology>
    </subcellularLocation>
    <subcellularLocation>
        <location evidence="2">Cell surface</location>
    </subcellularLocation>
</comment>
<keyword evidence="7 10" id="KW-0472">Membrane</keyword>
<keyword evidence="8" id="KW-0178">Competence</keyword>
<dbReference type="EMBL" id="CP014160">
    <property type="protein sequence ID" value="AMB94684.1"/>
    <property type="molecule type" value="Genomic_DNA"/>
</dbReference>
<dbReference type="Pfam" id="PF07963">
    <property type="entry name" value="N_methyl"/>
    <property type="match status" value="1"/>
</dbReference>
<keyword evidence="6 10" id="KW-1133">Transmembrane helix</keyword>
<dbReference type="GO" id="GO:0030420">
    <property type="term" value="P:establishment of competence for transformation"/>
    <property type="evidence" value="ECO:0007669"/>
    <property type="project" value="UniProtKB-KW"/>
</dbReference>
<name>A0A0X8FCL8_9LACT</name>
<dbReference type="GeneID" id="92903990"/>
<reference evidence="12 14" key="3">
    <citation type="submission" date="2017-12" db="EMBL/GenBank/DDBJ databases">
        <title>Phylogenetic diversity of female urinary microbiome.</title>
        <authorList>
            <person name="Thomas-White K."/>
            <person name="Wolfe A.J."/>
        </authorList>
    </citation>
    <scope>NUCLEOTIDE SEQUENCE [LARGE SCALE GENOMIC DNA]</scope>
    <source>
        <strain evidence="12 14">UMB0139</strain>
    </source>
</reference>
<reference evidence="13" key="2">
    <citation type="submission" date="2016-01" db="EMBL/GenBank/DDBJ databases">
        <title>Six Aerococcus type strain genome sequencing and assembly using PacBio and Illumina Hiseq.</title>
        <authorList>
            <person name="Carkaci D."/>
            <person name="Dargis R."/>
            <person name="Nielsen X.C."/>
            <person name="Skovgaard O."/>
            <person name="Fuursted K."/>
            <person name="Christensen J.J."/>
        </authorList>
    </citation>
    <scope>NUCLEOTIDE SEQUENCE [LARGE SCALE GENOMIC DNA]</scope>
    <source>
        <strain evidence="13">CCUG43001</strain>
    </source>
</reference>
<evidence type="ECO:0000313" key="13">
    <source>
        <dbReference type="Proteomes" id="UP000069912"/>
    </source>
</evidence>
<evidence type="ECO:0000256" key="10">
    <source>
        <dbReference type="SAM" id="Phobius"/>
    </source>
</evidence>
<dbReference type="Proteomes" id="UP000069912">
    <property type="component" value="Chromosome"/>
</dbReference>
<dbReference type="PIRSF" id="PIRSF029928">
    <property type="entry name" value="Late_competence_ComGC"/>
    <property type="match status" value="1"/>
</dbReference>
<feature type="transmembrane region" description="Helical" evidence="10">
    <location>
        <begin position="20"/>
        <end position="40"/>
    </location>
</feature>
<gene>
    <name evidence="11" type="ORF">AWM72_07910</name>
    <name evidence="12" type="ORF">CYJ28_01840</name>
</gene>
<dbReference type="SUPFAM" id="SSF54523">
    <property type="entry name" value="Pili subunits"/>
    <property type="match status" value="1"/>
</dbReference>
<keyword evidence="4" id="KW-0488">Methylation</keyword>
<evidence type="ECO:0000256" key="2">
    <source>
        <dbReference type="ARBA" id="ARBA00004241"/>
    </source>
</evidence>
<proteinExistence type="inferred from homology"/>
<evidence type="ECO:0000313" key="11">
    <source>
        <dbReference type="EMBL" id="AMB94684.1"/>
    </source>
</evidence>
<keyword evidence="3" id="KW-1003">Cell membrane</keyword>
<accession>A0A0X8FCL8</accession>
<dbReference type="InterPro" id="IPR045584">
    <property type="entry name" value="Pilin-like"/>
</dbReference>
<dbReference type="NCBIfam" id="NF040999">
    <property type="entry name" value="pilin_ComGC"/>
    <property type="match status" value="1"/>
</dbReference>
<reference evidence="11 13" key="1">
    <citation type="journal article" date="2016" name="Genome Announc.">
        <title>Complete Genome Sequences of Aerococcus christensenii CCUG 28831T, Aerococcus sanguinicola CCUG 43001T, Aerococcus urinae CCUG 36881T, Aerococcus urinaeequi CCUG 28094T, Aerococcus urinaehominis CCUG 42038 BT, and Aerococcus viridans CCUG 4311T.</title>
        <authorList>
            <person name="Carkaci D."/>
            <person name="Dargis R."/>
            <person name="Nielsen X.C."/>
            <person name="Skovgaard O."/>
            <person name="Fuursted K."/>
            <person name="Christensen J.J."/>
        </authorList>
    </citation>
    <scope>NUCLEOTIDE SEQUENCE [LARGE SCALE GENOMIC DNA]</scope>
    <source>
        <strain evidence="11 13">CCUG43001</strain>
    </source>
</reference>
<evidence type="ECO:0000256" key="3">
    <source>
        <dbReference type="ARBA" id="ARBA00022475"/>
    </source>
</evidence>
<dbReference type="KEGG" id="asan:AWM72_07910"/>
<dbReference type="NCBIfam" id="TIGR02532">
    <property type="entry name" value="IV_pilin_GFxxxE"/>
    <property type="match status" value="1"/>
</dbReference>
<comment type="similarity">
    <text evidence="9">Belongs to the ComGC family.</text>
</comment>
<dbReference type="GO" id="GO:0005886">
    <property type="term" value="C:plasma membrane"/>
    <property type="evidence" value="ECO:0007669"/>
    <property type="project" value="UniProtKB-SubCell"/>
</dbReference>
<keyword evidence="5 10" id="KW-0812">Transmembrane</keyword>
<dbReference type="RefSeq" id="WP_067975954.1">
    <property type="nucleotide sequence ID" value="NZ_CAJHKM010000002.1"/>
</dbReference>
<evidence type="ECO:0000256" key="4">
    <source>
        <dbReference type="ARBA" id="ARBA00022481"/>
    </source>
</evidence>
<keyword evidence="13" id="KW-1185">Reference proteome</keyword>
<protein>
    <submittedName>
        <fullName evidence="12">Prepilin-type N-terminal cleavage/methylation domain-containing protein</fullName>
    </submittedName>
</protein>
<dbReference type="Gene3D" id="3.30.700.10">
    <property type="entry name" value="Glycoprotein, Type 4 Pilin"/>
    <property type="match status" value="1"/>
</dbReference>
<dbReference type="InterPro" id="IPR016940">
    <property type="entry name" value="ComGC"/>
</dbReference>
<evidence type="ECO:0000256" key="6">
    <source>
        <dbReference type="ARBA" id="ARBA00022989"/>
    </source>
</evidence>
<dbReference type="OrthoDB" id="2136463at2"/>
<evidence type="ECO:0000256" key="7">
    <source>
        <dbReference type="ARBA" id="ARBA00023136"/>
    </source>
</evidence>
<evidence type="ECO:0000256" key="1">
    <source>
        <dbReference type="ARBA" id="ARBA00004162"/>
    </source>
</evidence>
<evidence type="ECO:0000256" key="8">
    <source>
        <dbReference type="ARBA" id="ARBA00023287"/>
    </source>
</evidence>